<evidence type="ECO:0000256" key="10">
    <source>
        <dbReference type="ARBA" id="ARBA00022723"/>
    </source>
</evidence>
<evidence type="ECO:0000313" key="19">
    <source>
        <dbReference type="EnsemblPlants" id="OGLUM02G01540.2"/>
    </source>
</evidence>
<evidence type="ECO:0000256" key="8">
    <source>
        <dbReference type="ARBA" id="ARBA00022617"/>
    </source>
</evidence>
<dbReference type="SUPFAM" id="SSF81343">
    <property type="entry name" value="Fumarate reductase respiratory complex transmembrane subunits"/>
    <property type="match status" value="1"/>
</dbReference>
<evidence type="ECO:0000256" key="2">
    <source>
        <dbReference type="ARBA" id="ARBA00004050"/>
    </source>
</evidence>
<evidence type="ECO:0008006" key="21">
    <source>
        <dbReference type="Google" id="ProtNLM"/>
    </source>
</evidence>
<sequence length="215" mass="22983">MSYWSRAVLPSCQSQIHLSPSREFRRRPTSPAAGYPRHAPPPDQASLPQTRSSSSPALSSSTRSRSITATPNLLPSEMLHLLSVFISHNQEFLTFVATILSGALGSSGSSFSSIDSLRRSSTLEQARGYTSRPLGAVRPKMLPSGCRPLHTSHPLSAPVANRPLSPHLPLKKPQLSATFSISHRIFGAALGAAIISIPLATKFSLMGSRVVVPGK</sequence>
<keyword evidence="20" id="KW-1185">Reference proteome</keyword>
<evidence type="ECO:0000256" key="3">
    <source>
        <dbReference type="ARBA" id="ARBA00004434"/>
    </source>
</evidence>
<dbReference type="STRING" id="40148.A0A0D9YLH7"/>
<dbReference type="eggNOG" id="ENOG502SSPD">
    <property type="taxonomic scope" value="Eukaryota"/>
</dbReference>
<dbReference type="GO" id="GO:0009055">
    <property type="term" value="F:electron transfer activity"/>
    <property type="evidence" value="ECO:0007669"/>
    <property type="project" value="InterPro"/>
</dbReference>
<dbReference type="PANTHER" id="PTHR10978:SF18">
    <property type="entry name" value="SUCCINATE DEHYDROGENASE SUBUNIT 3-1, MITOCHONDRIAL"/>
    <property type="match status" value="1"/>
</dbReference>
<keyword evidence="8" id="KW-0349">Heme</keyword>
<dbReference type="Proteomes" id="UP000026961">
    <property type="component" value="Chromosome 2"/>
</dbReference>
<evidence type="ECO:0000256" key="7">
    <source>
        <dbReference type="ARBA" id="ARBA00022532"/>
    </source>
</evidence>
<evidence type="ECO:0000256" key="16">
    <source>
        <dbReference type="ARBA" id="ARBA00023128"/>
    </source>
</evidence>
<keyword evidence="17" id="KW-0472">Membrane</keyword>
<keyword evidence="13" id="KW-0249">Electron transport</keyword>
<evidence type="ECO:0000256" key="4">
    <source>
        <dbReference type="ARBA" id="ARBA00005163"/>
    </source>
</evidence>
<evidence type="ECO:0000256" key="6">
    <source>
        <dbReference type="ARBA" id="ARBA00022448"/>
    </source>
</evidence>
<keyword evidence="10" id="KW-0479">Metal-binding</keyword>
<organism evidence="19">
    <name type="scientific">Oryza glumipatula</name>
    <dbReference type="NCBI Taxonomy" id="40148"/>
    <lineage>
        <taxon>Eukaryota</taxon>
        <taxon>Viridiplantae</taxon>
        <taxon>Streptophyta</taxon>
        <taxon>Embryophyta</taxon>
        <taxon>Tracheophyta</taxon>
        <taxon>Spermatophyta</taxon>
        <taxon>Magnoliopsida</taxon>
        <taxon>Liliopsida</taxon>
        <taxon>Poales</taxon>
        <taxon>Poaceae</taxon>
        <taxon>BOP clade</taxon>
        <taxon>Oryzoideae</taxon>
        <taxon>Oryzeae</taxon>
        <taxon>Oryzinae</taxon>
        <taxon>Oryza</taxon>
    </lineage>
</organism>
<dbReference type="InterPro" id="IPR014314">
    <property type="entry name" value="Succ_DH_cytb556"/>
</dbReference>
<protein>
    <recommendedName>
        <fullName evidence="21">Succinate dehydrogenase subunit 3</fullName>
    </recommendedName>
</protein>
<evidence type="ECO:0000256" key="14">
    <source>
        <dbReference type="ARBA" id="ARBA00022989"/>
    </source>
</evidence>
<dbReference type="AlphaFoldDB" id="A0A0D9YLH7"/>
<keyword evidence="11" id="KW-0999">Mitochondrion inner membrane</keyword>
<keyword evidence="9" id="KW-0812">Transmembrane</keyword>
<evidence type="ECO:0000256" key="12">
    <source>
        <dbReference type="ARBA" id="ARBA00022946"/>
    </source>
</evidence>
<feature type="region of interest" description="Disordered" evidence="18">
    <location>
        <begin position="18"/>
        <end position="66"/>
    </location>
</feature>
<dbReference type="PANTHER" id="PTHR10978">
    <property type="entry name" value="SUCCINATE DEHYDROGENASE CYTOCHROME B560 SUBUNIT"/>
    <property type="match status" value="1"/>
</dbReference>
<comment type="cofactor">
    <cofactor evidence="1">
        <name>heme</name>
        <dbReference type="ChEBI" id="CHEBI:30413"/>
    </cofactor>
</comment>
<proteinExistence type="predicted"/>
<evidence type="ECO:0000256" key="13">
    <source>
        <dbReference type="ARBA" id="ARBA00022982"/>
    </source>
</evidence>
<comment type="pathway">
    <text evidence="4">Carbohydrate metabolism; tricarboxylic acid cycle.</text>
</comment>
<evidence type="ECO:0000313" key="20">
    <source>
        <dbReference type="Proteomes" id="UP000026961"/>
    </source>
</evidence>
<evidence type="ECO:0000256" key="9">
    <source>
        <dbReference type="ARBA" id="ARBA00022692"/>
    </source>
</evidence>
<keyword evidence="6" id="KW-0813">Transport</keyword>
<evidence type="ECO:0000256" key="5">
    <source>
        <dbReference type="ARBA" id="ARBA00011313"/>
    </source>
</evidence>
<evidence type="ECO:0000256" key="15">
    <source>
        <dbReference type="ARBA" id="ARBA00023004"/>
    </source>
</evidence>
<feature type="compositionally biased region" description="Low complexity" evidence="18">
    <location>
        <begin position="50"/>
        <end position="66"/>
    </location>
</feature>
<keyword evidence="12" id="KW-0809">Transit peptide</keyword>
<dbReference type="Gramene" id="OGLUM02G01540.2">
    <property type="protein sequence ID" value="OGLUM02G01540.2"/>
    <property type="gene ID" value="OGLUM02G01540"/>
</dbReference>
<keyword evidence="14" id="KW-1133">Transmembrane helix</keyword>
<dbReference type="GO" id="GO:0046872">
    <property type="term" value="F:metal ion binding"/>
    <property type="evidence" value="ECO:0007669"/>
    <property type="project" value="UniProtKB-KW"/>
</dbReference>
<keyword evidence="16" id="KW-0496">Mitochondrion</keyword>
<dbReference type="FunFam" id="1.20.1300.10:FF:000010">
    <property type="entry name" value="Succinate dehydrogenase subunit 3-1, mitochondrial"/>
    <property type="match status" value="1"/>
</dbReference>
<dbReference type="GO" id="GO:0005743">
    <property type="term" value="C:mitochondrial inner membrane"/>
    <property type="evidence" value="ECO:0007669"/>
    <property type="project" value="UniProtKB-SubCell"/>
</dbReference>
<comment type="function">
    <text evidence="2">Membrane-anchoring subunit of succinate dehydrogenase (SDH).</text>
</comment>
<evidence type="ECO:0000256" key="11">
    <source>
        <dbReference type="ARBA" id="ARBA00022792"/>
    </source>
</evidence>
<comment type="subcellular location">
    <subcellularLocation>
        <location evidence="3">Mitochondrion inner membrane</location>
        <topology evidence="3">Single-pass membrane protein</topology>
    </subcellularLocation>
</comment>
<reference evidence="19" key="2">
    <citation type="submission" date="2018-05" db="EMBL/GenBank/DDBJ databases">
        <title>OgluRS3 (Oryza glumaepatula Reference Sequence Version 3).</title>
        <authorList>
            <person name="Zhang J."/>
            <person name="Kudrna D."/>
            <person name="Lee S."/>
            <person name="Talag J."/>
            <person name="Welchert J."/>
            <person name="Wing R.A."/>
        </authorList>
    </citation>
    <scope>NUCLEOTIDE SEQUENCE [LARGE SCALE GENOMIC DNA]</scope>
</reference>
<dbReference type="GO" id="GO:0006121">
    <property type="term" value="P:mitochondrial electron transport, succinate to ubiquinone"/>
    <property type="evidence" value="ECO:0007669"/>
    <property type="project" value="TreeGrafter"/>
</dbReference>
<evidence type="ECO:0000256" key="17">
    <source>
        <dbReference type="ARBA" id="ARBA00023136"/>
    </source>
</evidence>
<dbReference type="GO" id="GO:0045273">
    <property type="term" value="C:respiratory chain complex II (succinate dehydrogenase)"/>
    <property type="evidence" value="ECO:0007669"/>
    <property type="project" value="UniProtKB-ARBA"/>
</dbReference>
<dbReference type="EnsemblPlants" id="OGLUM02G01540.2">
    <property type="protein sequence ID" value="OGLUM02G01540.2"/>
    <property type="gene ID" value="OGLUM02G01540"/>
</dbReference>
<dbReference type="InterPro" id="IPR034804">
    <property type="entry name" value="SQR/QFR_C/D"/>
</dbReference>
<dbReference type="GO" id="GO:0006099">
    <property type="term" value="P:tricarboxylic acid cycle"/>
    <property type="evidence" value="ECO:0007669"/>
    <property type="project" value="UniProtKB-KW"/>
</dbReference>
<accession>A0A0D9YLH7</accession>
<reference evidence="19" key="1">
    <citation type="submission" date="2015-04" db="UniProtKB">
        <authorList>
            <consortium name="EnsemblPlants"/>
        </authorList>
    </citation>
    <scope>IDENTIFICATION</scope>
</reference>
<evidence type="ECO:0000256" key="1">
    <source>
        <dbReference type="ARBA" id="ARBA00001971"/>
    </source>
</evidence>
<keyword evidence="7" id="KW-0816">Tricarboxylic acid cycle</keyword>
<name>A0A0D9YLH7_9ORYZ</name>
<keyword evidence="15" id="KW-0408">Iron</keyword>
<comment type="subunit">
    <text evidence="5">Component of complex II composed of eight subunits in plants: four classical SDH subunits SDH1, SDH2, SDH3 and SDH4 (a flavoprotein (FP), an iron-sulfur protein (IP), and a cytochrome b composed of a large and a small subunit.), as well as four subunits unknown in mitochondria from bacteria and heterotrophic eukaryotes.</text>
</comment>
<dbReference type="Gene3D" id="1.20.1300.10">
    <property type="entry name" value="Fumarate reductase/succinate dehydrogenase, transmembrane subunit"/>
    <property type="match status" value="1"/>
</dbReference>
<evidence type="ECO:0000256" key="18">
    <source>
        <dbReference type="SAM" id="MobiDB-lite"/>
    </source>
</evidence>